<name>A0AAD7ZPW9_DIPPU</name>
<evidence type="ECO:0000256" key="1">
    <source>
        <dbReference type="SAM" id="Phobius"/>
    </source>
</evidence>
<keyword evidence="1" id="KW-0472">Membrane</keyword>
<reference evidence="2" key="1">
    <citation type="journal article" date="2023" name="IScience">
        <title>Live-bearing cockroach genome reveals convergent evolutionary mechanisms linked to viviparity in insects and beyond.</title>
        <authorList>
            <person name="Fouks B."/>
            <person name="Harrison M.C."/>
            <person name="Mikhailova A.A."/>
            <person name="Marchal E."/>
            <person name="English S."/>
            <person name="Carruthers M."/>
            <person name="Jennings E.C."/>
            <person name="Chiamaka E.L."/>
            <person name="Frigard R.A."/>
            <person name="Pippel M."/>
            <person name="Attardo G.M."/>
            <person name="Benoit J.B."/>
            <person name="Bornberg-Bauer E."/>
            <person name="Tobe S.S."/>
        </authorList>
    </citation>
    <scope>NUCLEOTIDE SEQUENCE</scope>
    <source>
        <strain evidence="2">Stay&amp;Tobe</strain>
    </source>
</reference>
<sequence>FHHRFKMKPFTRELYTLNYVVFCILSFFSTNLLAAVWILIIIKKSLYNKKLFRTDHYCLILYLLLIFKEEGLRGQQLRPTVTQMSLQSYGCIILCAKQRLANVISTIRSSSDNPISSI</sequence>
<feature type="non-terminal residue" evidence="2">
    <location>
        <position position="118"/>
    </location>
</feature>
<evidence type="ECO:0000313" key="2">
    <source>
        <dbReference type="EMBL" id="KAJ9584704.1"/>
    </source>
</evidence>
<feature type="non-terminal residue" evidence="2">
    <location>
        <position position="1"/>
    </location>
</feature>
<gene>
    <name evidence="2" type="ORF">L9F63_020950</name>
</gene>
<proteinExistence type="predicted"/>
<protein>
    <submittedName>
        <fullName evidence="2">Uncharacterized protein</fullName>
    </submittedName>
</protein>
<dbReference type="Proteomes" id="UP001233999">
    <property type="component" value="Unassembled WGS sequence"/>
</dbReference>
<reference evidence="2" key="2">
    <citation type="submission" date="2023-05" db="EMBL/GenBank/DDBJ databases">
        <authorList>
            <person name="Fouks B."/>
        </authorList>
    </citation>
    <scope>NUCLEOTIDE SEQUENCE</scope>
    <source>
        <strain evidence="2">Stay&amp;Tobe</strain>
        <tissue evidence="2">Testes</tissue>
    </source>
</reference>
<dbReference type="AlphaFoldDB" id="A0AAD7ZPW9"/>
<keyword evidence="1" id="KW-0812">Transmembrane</keyword>
<evidence type="ECO:0000313" key="3">
    <source>
        <dbReference type="Proteomes" id="UP001233999"/>
    </source>
</evidence>
<organism evidence="2 3">
    <name type="scientific">Diploptera punctata</name>
    <name type="common">Pacific beetle cockroach</name>
    <dbReference type="NCBI Taxonomy" id="6984"/>
    <lineage>
        <taxon>Eukaryota</taxon>
        <taxon>Metazoa</taxon>
        <taxon>Ecdysozoa</taxon>
        <taxon>Arthropoda</taxon>
        <taxon>Hexapoda</taxon>
        <taxon>Insecta</taxon>
        <taxon>Pterygota</taxon>
        <taxon>Neoptera</taxon>
        <taxon>Polyneoptera</taxon>
        <taxon>Dictyoptera</taxon>
        <taxon>Blattodea</taxon>
        <taxon>Blaberoidea</taxon>
        <taxon>Blaberidae</taxon>
        <taxon>Diplopterinae</taxon>
        <taxon>Diploptera</taxon>
    </lineage>
</organism>
<accession>A0AAD7ZPW9</accession>
<keyword evidence="3" id="KW-1185">Reference proteome</keyword>
<dbReference type="EMBL" id="JASPKZ010007371">
    <property type="protein sequence ID" value="KAJ9584704.1"/>
    <property type="molecule type" value="Genomic_DNA"/>
</dbReference>
<keyword evidence="1" id="KW-1133">Transmembrane helix</keyword>
<feature type="transmembrane region" description="Helical" evidence="1">
    <location>
        <begin position="19"/>
        <end position="42"/>
    </location>
</feature>
<comment type="caution">
    <text evidence="2">The sequence shown here is derived from an EMBL/GenBank/DDBJ whole genome shotgun (WGS) entry which is preliminary data.</text>
</comment>